<evidence type="ECO:0000313" key="1">
    <source>
        <dbReference type="EMBL" id="EGE02940.1"/>
    </source>
</evidence>
<dbReference type="VEuPathDB" id="FungiDB:TEQG_01978"/>
<dbReference type="AlphaFoldDB" id="F2PM22"/>
<evidence type="ECO:0000313" key="2">
    <source>
        <dbReference type="Proteomes" id="UP000009169"/>
    </source>
</evidence>
<gene>
    <name evidence="1" type="ORF">TEQG_01978</name>
</gene>
<keyword evidence="2" id="KW-1185">Reference proteome</keyword>
<organism evidence="1 2">
    <name type="scientific">Trichophyton equinum (strain ATCC MYA-4606 / CBS 127.97)</name>
    <name type="common">Horse ringworm fungus</name>
    <dbReference type="NCBI Taxonomy" id="559882"/>
    <lineage>
        <taxon>Eukaryota</taxon>
        <taxon>Fungi</taxon>
        <taxon>Dikarya</taxon>
        <taxon>Ascomycota</taxon>
        <taxon>Pezizomycotina</taxon>
        <taxon>Eurotiomycetes</taxon>
        <taxon>Eurotiomycetidae</taxon>
        <taxon>Onygenales</taxon>
        <taxon>Arthrodermataceae</taxon>
        <taxon>Trichophyton</taxon>
    </lineage>
</organism>
<dbReference type="HOGENOM" id="CLU_2265665_0_0_1"/>
<sequence length="124" mass="13462">MSVKSGWRDSLGGQGDSRCQGSSILHSKTFYTGTWYIDEGNKITIGHNCQAISSTVNLSSKYLLKLQEANIIMLKSESQSIRHSSSPNEGCPLLRWFYPVEVSIASTASLAGGICMYHPSGTEA</sequence>
<proteinExistence type="predicted"/>
<name>F2PM22_TRIEC</name>
<protein>
    <submittedName>
        <fullName evidence="1">Uncharacterized protein</fullName>
    </submittedName>
</protein>
<dbReference type="EMBL" id="DS995724">
    <property type="protein sequence ID" value="EGE02940.1"/>
    <property type="molecule type" value="Genomic_DNA"/>
</dbReference>
<accession>F2PM22</accession>
<dbReference type="Proteomes" id="UP000009169">
    <property type="component" value="Unassembled WGS sequence"/>
</dbReference>
<reference evidence="2" key="1">
    <citation type="journal article" date="2012" name="MBio">
        <title>Comparative genome analysis of Trichophyton rubrum and related dermatophytes reveals candidate genes involved in infection.</title>
        <authorList>
            <person name="Martinez D.A."/>
            <person name="Oliver B.G."/>
            <person name="Graeser Y."/>
            <person name="Goldberg J.M."/>
            <person name="Li W."/>
            <person name="Martinez-Rossi N.M."/>
            <person name="Monod M."/>
            <person name="Shelest E."/>
            <person name="Barton R.C."/>
            <person name="Birch E."/>
            <person name="Brakhage A.A."/>
            <person name="Chen Z."/>
            <person name="Gurr S.J."/>
            <person name="Heiman D."/>
            <person name="Heitman J."/>
            <person name="Kosti I."/>
            <person name="Rossi A."/>
            <person name="Saif S."/>
            <person name="Samalova M."/>
            <person name="Saunders C.W."/>
            <person name="Shea T."/>
            <person name="Summerbell R.C."/>
            <person name="Xu J."/>
            <person name="Young S."/>
            <person name="Zeng Q."/>
            <person name="Birren B.W."/>
            <person name="Cuomo C.A."/>
            <person name="White T.C."/>
        </authorList>
    </citation>
    <scope>NUCLEOTIDE SEQUENCE [LARGE SCALE GENOMIC DNA]</scope>
    <source>
        <strain evidence="2">ATCC MYA-4606 / CBS 127.97</strain>
    </source>
</reference>